<gene>
    <name evidence="1" type="ORF">COLO4_33297</name>
</gene>
<reference evidence="2" key="1">
    <citation type="submission" date="2013-09" db="EMBL/GenBank/DDBJ databases">
        <title>Corchorus olitorius genome sequencing.</title>
        <authorList>
            <person name="Alam M."/>
            <person name="Haque M.S."/>
            <person name="Islam M.S."/>
            <person name="Emdad E.M."/>
            <person name="Islam M.M."/>
            <person name="Ahmed B."/>
            <person name="Halim A."/>
            <person name="Hossen Q.M.M."/>
            <person name="Hossain M.Z."/>
            <person name="Ahmed R."/>
            <person name="Khan M.M."/>
            <person name="Islam R."/>
            <person name="Rashid M.M."/>
            <person name="Khan S.A."/>
            <person name="Rahman M.S."/>
            <person name="Alam M."/>
            <person name="Yahiya A.S."/>
            <person name="Khan M.S."/>
            <person name="Azam M.S."/>
            <person name="Haque T."/>
            <person name="Lashkar M.Z.H."/>
            <person name="Akhand A.I."/>
            <person name="Morshed G."/>
            <person name="Roy S."/>
            <person name="Uddin K.S."/>
            <person name="Rabeya T."/>
            <person name="Hossain A.S."/>
            <person name="Chowdhury A."/>
            <person name="Snigdha A.R."/>
            <person name="Mortoza M.S."/>
            <person name="Matin S.A."/>
            <person name="Hoque S.M.E."/>
            <person name="Islam M.K."/>
            <person name="Roy D.K."/>
            <person name="Haider R."/>
            <person name="Moosa M.M."/>
            <person name="Elias S.M."/>
            <person name="Hasan A.M."/>
            <person name="Jahan S."/>
            <person name="Shafiuddin M."/>
            <person name="Mahmood N."/>
            <person name="Shommy N.S."/>
        </authorList>
    </citation>
    <scope>NUCLEOTIDE SEQUENCE [LARGE SCALE GENOMIC DNA]</scope>
    <source>
        <strain evidence="2">cv. O-4</strain>
    </source>
</reference>
<sequence length="147" mass="17043">MRWPLMTQFAITLREIGTYKEVIRSQKRLTQLQSRFTSLIELKVILKMRTFQTISGDTMVTGFFVESTINRRKLRMAIDFVDDEWIEAYSGFAILVEKFSFLKESAHSTSKAFSCLLLLNGFKRLVSFCQNQTLLDLCNFIAPTHPS</sequence>
<keyword evidence="2" id="KW-1185">Reference proteome</keyword>
<evidence type="ECO:0000313" key="1">
    <source>
        <dbReference type="EMBL" id="OMO61919.1"/>
    </source>
</evidence>
<accession>A0A1R3GV15</accession>
<organism evidence="1 2">
    <name type="scientific">Corchorus olitorius</name>
    <dbReference type="NCBI Taxonomy" id="93759"/>
    <lineage>
        <taxon>Eukaryota</taxon>
        <taxon>Viridiplantae</taxon>
        <taxon>Streptophyta</taxon>
        <taxon>Embryophyta</taxon>
        <taxon>Tracheophyta</taxon>
        <taxon>Spermatophyta</taxon>
        <taxon>Magnoliopsida</taxon>
        <taxon>eudicotyledons</taxon>
        <taxon>Gunneridae</taxon>
        <taxon>Pentapetalae</taxon>
        <taxon>rosids</taxon>
        <taxon>malvids</taxon>
        <taxon>Malvales</taxon>
        <taxon>Malvaceae</taxon>
        <taxon>Grewioideae</taxon>
        <taxon>Apeibeae</taxon>
        <taxon>Corchorus</taxon>
    </lineage>
</organism>
<dbReference type="AlphaFoldDB" id="A0A1R3GV15"/>
<dbReference type="EMBL" id="AWUE01021527">
    <property type="protein sequence ID" value="OMO61919.1"/>
    <property type="molecule type" value="Genomic_DNA"/>
</dbReference>
<dbReference type="Proteomes" id="UP000187203">
    <property type="component" value="Unassembled WGS sequence"/>
</dbReference>
<proteinExistence type="predicted"/>
<comment type="caution">
    <text evidence="1">The sequence shown here is derived from an EMBL/GenBank/DDBJ whole genome shotgun (WGS) entry which is preliminary data.</text>
</comment>
<name>A0A1R3GV15_9ROSI</name>
<protein>
    <submittedName>
        <fullName evidence="1">Uncharacterized protein</fullName>
    </submittedName>
</protein>
<evidence type="ECO:0000313" key="2">
    <source>
        <dbReference type="Proteomes" id="UP000187203"/>
    </source>
</evidence>